<name>A0ABD6B0N2_9EURY</name>
<protein>
    <submittedName>
        <fullName evidence="1">Uncharacterized protein</fullName>
    </submittedName>
</protein>
<evidence type="ECO:0000313" key="2">
    <source>
        <dbReference type="Proteomes" id="UP001597187"/>
    </source>
</evidence>
<dbReference type="EMBL" id="JBHUDC010000010">
    <property type="protein sequence ID" value="MFD1515708.1"/>
    <property type="molecule type" value="Genomic_DNA"/>
</dbReference>
<dbReference type="Proteomes" id="UP001597187">
    <property type="component" value="Unassembled WGS sequence"/>
</dbReference>
<comment type="caution">
    <text evidence="1">The sequence shown here is derived from an EMBL/GenBank/DDBJ whole genome shotgun (WGS) entry which is preliminary data.</text>
</comment>
<dbReference type="InterPro" id="IPR027417">
    <property type="entry name" value="P-loop_NTPase"/>
</dbReference>
<keyword evidence="2" id="KW-1185">Reference proteome</keyword>
<evidence type="ECO:0000313" key="1">
    <source>
        <dbReference type="EMBL" id="MFD1515708.1"/>
    </source>
</evidence>
<dbReference type="RefSeq" id="WP_250875633.1">
    <property type="nucleotide sequence ID" value="NZ_JALXFV010000010.1"/>
</dbReference>
<dbReference type="AlphaFoldDB" id="A0ABD6B0N2"/>
<accession>A0ABD6B0N2</accession>
<organism evidence="1 2">
    <name type="scientific">Halomarina rubra</name>
    <dbReference type="NCBI Taxonomy" id="2071873"/>
    <lineage>
        <taxon>Archaea</taxon>
        <taxon>Methanobacteriati</taxon>
        <taxon>Methanobacteriota</taxon>
        <taxon>Stenosarchaea group</taxon>
        <taxon>Halobacteria</taxon>
        <taxon>Halobacteriales</taxon>
        <taxon>Natronomonadaceae</taxon>
        <taxon>Halomarina</taxon>
    </lineage>
</organism>
<gene>
    <name evidence="1" type="ORF">ACFSBT_20710</name>
</gene>
<proteinExistence type="predicted"/>
<sequence>MASAQANVPETVEKNVVLKHCAWNRMHRHNQNWMAAFCGETGSGKSMAALRVCEVLDPDFGMDQVAFSVEEVLELVVDDSYGPGSMILFEEASVGASNHNWYEKANQVLGQVMETWRHQNRGLVFTLPAFSRLDKTARSRVHNYAAMKEIDRIRKLSAGKFYNVEEDEFSGELRRPFPRINGVKYEWMKFNLPSADLTQRYEARKSEFTTDLNQELLDELREENAEEEDDELTPKDVVTEIDRSNSLSDYIKTIPSGDYIDRDLLRAEYGVSEAESKQVKSLLVKEFDLEVM</sequence>
<dbReference type="SUPFAM" id="SSF52540">
    <property type="entry name" value="P-loop containing nucleoside triphosphate hydrolases"/>
    <property type="match status" value="1"/>
</dbReference>
<reference evidence="1 2" key="1">
    <citation type="journal article" date="2019" name="Int. J. Syst. Evol. Microbiol.">
        <title>The Global Catalogue of Microorganisms (GCM) 10K type strain sequencing project: providing services to taxonomists for standard genome sequencing and annotation.</title>
        <authorList>
            <consortium name="The Broad Institute Genomics Platform"/>
            <consortium name="The Broad Institute Genome Sequencing Center for Infectious Disease"/>
            <person name="Wu L."/>
            <person name="Ma J."/>
        </authorList>
    </citation>
    <scope>NUCLEOTIDE SEQUENCE [LARGE SCALE GENOMIC DNA]</scope>
    <source>
        <strain evidence="1 2">CGMCC 1.12563</strain>
    </source>
</reference>